<reference evidence="1 2" key="1">
    <citation type="submission" date="2019-08" db="EMBL/GenBank/DDBJ databases">
        <title>In-depth cultivation of the pig gut microbiome towards novel bacterial diversity and tailored functional studies.</title>
        <authorList>
            <person name="Wylensek D."/>
            <person name="Hitch T.C.A."/>
            <person name="Clavel T."/>
        </authorList>
    </citation>
    <scope>NUCLEOTIDE SEQUENCE [LARGE SCALE GENOMIC DNA]</scope>
    <source>
        <strain evidence="1 2">MUC/MUC-530-WT-4D</strain>
    </source>
</reference>
<name>A0A6L5YS86_9FIRM</name>
<accession>A0A6L5YS86</accession>
<dbReference type="AlphaFoldDB" id="A0A6L5YS86"/>
<proteinExistence type="predicted"/>
<dbReference type="Proteomes" id="UP000474024">
    <property type="component" value="Unassembled WGS sequence"/>
</dbReference>
<sequence length="107" mass="13095">MDISKKDWKLFRERLSDWQENYMKGLVKEYVDFLNDDTKHASEKFWELEKRIKEDKHHPGVIMEMSKSEAIWDIVRLIRLKVVTYDDLSEFSDELQQEVKRILEMSR</sequence>
<evidence type="ECO:0008006" key="3">
    <source>
        <dbReference type="Google" id="ProtNLM"/>
    </source>
</evidence>
<gene>
    <name evidence="1" type="ORF">FYJ75_10560</name>
</gene>
<evidence type="ECO:0000313" key="1">
    <source>
        <dbReference type="EMBL" id="MST75453.1"/>
    </source>
</evidence>
<protein>
    <recommendedName>
        <fullName evidence="3">Multidrug transporter</fullName>
    </recommendedName>
</protein>
<organism evidence="1 2">
    <name type="scientific">Roseburia porci</name>
    <dbReference type="NCBI Taxonomy" id="2605790"/>
    <lineage>
        <taxon>Bacteria</taxon>
        <taxon>Bacillati</taxon>
        <taxon>Bacillota</taxon>
        <taxon>Clostridia</taxon>
        <taxon>Lachnospirales</taxon>
        <taxon>Lachnospiraceae</taxon>
        <taxon>Roseburia</taxon>
    </lineage>
</organism>
<evidence type="ECO:0000313" key="2">
    <source>
        <dbReference type="Proteomes" id="UP000474024"/>
    </source>
</evidence>
<comment type="caution">
    <text evidence="1">The sequence shown here is derived from an EMBL/GenBank/DDBJ whole genome shotgun (WGS) entry which is preliminary data.</text>
</comment>
<dbReference type="RefSeq" id="WP_154430423.1">
    <property type="nucleotide sequence ID" value="NZ_VUNI01000019.1"/>
</dbReference>
<dbReference type="EMBL" id="VUNI01000019">
    <property type="protein sequence ID" value="MST75453.1"/>
    <property type="molecule type" value="Genomic_DNA"/>
</dbReference>
<keyword evidence="2" id="KW-1185">Reference proteome</keyword>